<protein>
    <recommendedName>
        <fullName evidence="1">Peptidase M1 membrane alanine aminopeptidase domain-containing protein</fullName>
    </recommendedName>
</protein>
<dbReference type="CDD" id="cd09604">
    <property type="entry name" value="M1_APN_like"/>
    <property type="match status" value="1"/>
</dbReference>
<dbReference type="Gene3D" id="1.10.390.10">
    <property type="entry name" value="Neutral Protease Domain 2"/>
    <property type="match status" value="1"/>
</dbReference>
<evidence type="ECO:0000313" key="2">
    <source>
        <dbReference type="EMBL" id="SUZ64817.1"/>
    </source>
</evidence>
<dbReference type="Pfam" id="PF01433">
    <property type="entry name" value="Peptidase_M1"/>
    <property type="match status" value="1"/>
</dbReference>
<gene>
    <name evidence="2" type="ORF">METZ01_LOCUS17671</name>
</gene>
<evidence type="ECO:0000259" key="1">
    <source>
        <dbReference type="Pfam" id="PF01433"/>
    </source>
</evidence>
<sequence>MNLFRSLAIFSVLFFNISNAGSFSYWQQSVDYKMDVVLIDSVRQLACSSTIIYKNNSPDKLHEIYMHLYPNAFQIGSVKHREYMNDYGRASRAQYFKDGLEGYESKIHIRNFTIVKEGNIILLDYKIDDTVLHARLKKPLLPSEEIRIDLDWNHHVGGMVERAGFVDGQYNMAQWYPKMAAYDERGWHAQPFHAEGEFYGEFGDFDITFELPERFIIGASGIVVSGDPGWESVRVDTSADFDEWLLEFKKSYKKPKKNQTRKVRFLAEDVHDFAWVASPNFLYEYDMLYDTDVHVLYNRVNAGDWNRVVRQRSVRALKWLTNNFGDYPYPQVTNTDRVRSGGMEYPMIIMDGSDSESLIVHEIGHIWFYGILGNNELDEAWMDEGFTSAQTRDYMIDRYGSKGFDIQSDDWTDPYQRKFWSYTNRLHSDQWYSIRYITSGHDEPISRSSYHFKNGSAYRQNAYTKPSLMLNELKYLLGDSLYYQSIQDYYKKWKLQHVNENRFISSVENSTKKELNWFFDAWLHDARVMDYKINSWRKKKNDNGSYNIDLGIESLGNRYMPLLIETELEDGKSHRIWWNNHLWRTSDFISYTVSSKPIRITLDPDVQTMDVDFRNNTTKMDHKFIFDWPGMKYNPRDTIVYKWLPSLYYNQEDGYTPGLRIDRTYGHWEKKRFWFNYGMNKDTVSNQNNFYWSYLNVHKPVHFLRHSKLKLWGFNQPGLQELGMEIEKTWSRAYLKSPYHISKAGFYMQPMVDTLRTNLFDPGKLAVLYLKYKIDNKLIDIESEISSSIDPYSDWSFNRITLISSVESSAPFSEDNLLNKFTGFTYGGYRGRVFAGKIWTNKSGVPNQEAYNIEGNSSAEMFRISYLRNQDSFFGLSEINNNYHMAGEGNIRGLVSQNEKGADAGGSVTGEIFMVNKRVDVKGYLEDRPISFELAFFADGGIFYNSGTIRKLGDAGIGIRLSSTVYDKPLYLRLDFPFILFKDGKNLENDTKWVISFQRSI</sequence>
<proteinExistence type="predicted"/>
<dbReference type="GO" id="GO:0008237">
    <property type="term" value="F:metallopeptidase activity"/>
    <property type="evidence" value="ECO:0007669"/>
    <property type="project" value="InterPro"/>
</dbReference>
<reference evidence="2" key="1">
    <citation type="submission" date="2018-05" db="EMBL/GenBank/DDBJ databases">
        <authorList>
            <person name="Lanie J.A."/>
            <person name="Ng W.-L."/>
            <person name="Kazmierczak K.M."/>
            <person name="Andrzejewski T.M."/>
            <person name="Davidsen T.M."/>
            <person name="Wayne K.J."/>
            <person name="Tettelin H."/>
            <person name="Glass J.I."/>
            <person name="Rusch D."/>
            <person name="Podicherti R."/>
            <person name="Tsui H.-C.T."/>
            <person name="Winkler M.E."/>
        </authorList>
    </citation>
    <scope>NUCLEOTIDE SEQUENCE</scope>
</reference>
<dbReference type="GO" id="GO:0008270">
    <property type="term" value="F:zinc ion binding"/>
    <property type="evidence" value="ECO:0007669"/>
    <property type="project" value="InterPro"/>
</dbReference>
<name>A0A381PEZ7_9ZZZZ</name>
<dbReference type="InterPro" id="IPR014782">
    <property type="entry name" value="Peptidase_M1_dom"/>
</dbReference>
<dbReference type="InterPro" id="IPR027268">
    <property type="entry name" value="Peptidase_M4/M1_CTD_sf"/>
</dbReference>
<dbReference type="SUPFAM" id="SSF55486">
    <property type="entry name" value="Metalloproteases ('zincins'), catalytic domain"/>
    <property type="match status" value="1"/>
</dbReference>
<organism evidence="2">
    <name type="scientific">marine metagenome</name>
    <dbReference type="NCBI Taxonomy" id="408172"/>
    <lineage>
        <taxon>unclassified sequences</taxon>
        <taxon>metagenomes</taxon>
        <taxon>ecological metagenomes</taxon>
    </lineage>
</organism>
<feature type="domain" description="Peptidase M1 membrane alanine aminopeptidase" evidence="1">
    <location>
        <begin position="354"/>
        <end position="522"/>
    </location>
</feature>
<accession>A0A381PEZ7</accession>
<dbReference type="AlphaFoldDB" id="A0A381PEZ7"/>
<dbReference type="EMBL" id="UINC01000943">
    <property type="protein sequence ID" value="SUZ64817.1"/>
    <property type="molecule type" value="Genomic_DNA"/>
</dbReference>